<keyword evidence="3" id="KW-0808">Transferase</keyword>
<reference evidence="4" key="1">
    <citation type="submission" date="2016-11" db="EMBL/GenBank/DDBJ databases">
        <authorList>
            <person name="Varghese N."/>
            <person name="Submissions S."/>
        </authorList>
    </citation>
    <scope>NUCLEOTIDE SEQUENCE [LARGE SCALE GENOMIC DNA]</scope>
    <source>
        <strain evidence="4">DSM 17539</strain>
    </source>
</reference>
<dbReference type="EMBL" id="FQUX01000001">
    <property type="protein sequence ID" value="SHE42732.1"/>
    <property type="molecule type" value="Genomic_DNA"/>
</dbReference>
<dbReference type="Gene3D" id="3.30.565.10">
    <property type="entry name" value="Histidine kinase-like ATPase, C-terminal domain"/>
    <property type="match status" value="1"/>
</dbReference>
<evidence type="ECO:0000259" key="2">
    <source>
        <dbReference type="Pfam" id="PF06580"/>
    </source>
</evidence>
<feature type="domain" description="Signal transduction histidine kinase internal region" evidence="2">
    <location>
        <begin position="145"/>
        <end position="222"/>
    </location>
</feature>
<dbReference type="InterPro" id="IPR036890">
    <property type="entry name" value="HATPase_C_sf"/>
</dbReference>
<dbReference type="PANTHER" id="PTHR34220">
    <property type="entry name" value="SENSOR HISTIDINE KINASE YPDA"/>
    <property type="match status" value="1"/>
</dbReference>
<dbReference type="Pfam" id="PF06580">
    <property type="entry name" value="His_kinase"/>
    <property type="match status" value="1"/>
</dbReference>
<keyword evidence="1" id="KW-0472">Membrane</keyword>
<accession>A0A1M4TE03</accession>
<evidence type="ECO:0000256" key="1">
    <source>
        <dbReference type="SAM" id="Phobius"/>
    </source>
</evidence>
<sequence length="338" mass="38868">MKKAMISRKELFFQVVLHVLVLLFYSFDKYNPGITFAQLVFFLVYTIFAAFITYFLMPRFLYRKKYWQFLGMVVLVLFGVIWAEELLELVFYPGTKRANIVPGIYYAVFDVLPVIGILSGFKFAWDAISSQSEVEKLKMSAQENELQFLKSQINPHFLFNNLNNLYSYAIDNSPKTPTIILELSSVLRYMLYDCKEKYVPLTKEIEHLKNYTQLSELQIENRGTVDFKTDISGSGYRIAPLILTVFVENAFKHSTASQSEDIFISVLIKVSENGLLQFECTNSFRRETNTDDLSHGIGLQNVKKRLGLIYPGAHSLSIDETETTYSVILNIDLKKGST</sequence>
<dbReference type="Proteomes" id="UP000184406">
    <property type="component" value="Unassembled WGS sequence"/>
</dbReference>
<dbReference type="AlphaFoldDB" id="A0A1M4TE03"/>
<feature type="transmembrane region" description="Helical" evidence="1">
    <location>
        <begin position="103"/>
        <end position="125"/>
    </location>
</feature>
<protein>
    <submittedName>
        <fullName evidence="3">Histidine kinase</fullName>
    </submittedName>
</protein>
<gene>
    <name evidence="3" type="ORF">SAMN03080594_101229</name>
</gene>
<keyword evidence="4" id="KW-1185">Reference proteome</keyword>
<feature type="transmembrane region" description="Helical" evidence="1">
    <location>
        <begin position="36"/>
        <end position="57"/>
    </location>
</feature>
<evidence type="ECO:0000313" key="3">
    <source>
        <dbReference type="EMBL" id="SHE42732.1"/>
    </source>
</evidence>
<keyword evidence="1" id="KW-1133">Transmembrane helix</keyword>
<evidence type="ECO:0000313" key="4">
    <source>
        <dbReference type="Proteomes" id="UP000184406"/>
    </source>
</evidence>
<name>A0A1M4TE03_9FLAO</name>
<dbReference type="InterPro" id="IPR010559">
    <property type="entry name" value="Sig_transdc_His_kin_internal"/>
</dbReference>
<organism evidence="3 4">
    <name type="scientific">Arenibacter palladensis</name>
    <dbReference type="NCBI Taxonomy" id="237373"/>
    <lineage>
        <taxon>Bacteria</taxon>
        <taxon>Pseudomonadati</taxon>
        <taxon>Bacteroidota</taxon>
        <taxon>Flavobacteriia</taxon>
        <taxon>Flavobacteriales</taxon>
        <taxon>Flavobacteriaceae</taxon>
        <taxon>Arenibacter</taxon>
    </lineage>
</organism>
<dbReference type="RefSeq" id="WP_072859913.1">
    <property type="nucleotide sequence ID" value="NZ_FQUX01000001.1"/>
</dbReference>
<keyword evidence="1" id="KW-0812">Transmembrane</keyword>
<dbReference type="InterPro" id="IPR050640">
    <property type="entry name" value="Bact_2-comp_sensor_kinase"/>
</dbReference>
<feature type="transmembrane region" description="Helical" evidence="1">
    <location>
        <begin position="66"/>
        <end position="83"/>
    </location>
</feature>
<proteinExistence type="predicted"/>
<dbReference type="GO" id="GO:0016020">
    <property type="term" value="C:membrane"/>
    <property type="evidence" value="ECO:0007669"/>
    <property type="project" value="InterPro"/>
</dbReference>
<dbReference type="GO" id="GO:0000155">
    <property type="term" value="F:phosphorelay sensor kinase activity"/>
    <property type="evidence" value="ECO:0007669"/>
    <property type="project" value="InterPro"/>
</dbReference>
<keyword evidence="3" id="KW-0418">Kinase</keyword>
<dbReference type="PANTHER" id="PTHR34220:SF7">
    <property type="entry name" value="SENSOR HISTIDINE KINASE YPDA"/>
    <property type="match status" value="1"/>
</dbReference>